<evidence type="ECO:0000256" key="9">
    <source>
        <dbReference type="ARBA" id="ARBA00031306"/>
    </source>
</evidence>
<comment type="catalytic activity">
    <reaction evidence="10 11 13">
        <text>L-threonyl-[protein] + FAD = FMN-L-threonyl-[protein] + AMP + H(+)</text>
        <dbReference type="Rhea" id="RHEA:36847"/>
        <dbReference type="Rhea" id="RHEA-COMP:11060"/>
        <dbReference type="Rhea" id="RHEA-COMP:11061"/>
        <dbReference type="ChEBI" id="CHEBI:15378"/>
        <dbReference type="ChEBI" id="CHEBI:30013"/>
        <dbReference type="ChEBI" id="CHEBI:57692"/>
        <dbReference type="ChEBI" id="CHEBI:74257"/>
        <dbReference type="ChEBI" id="CHEBI:456215"/>
        <dbReference type="EC" id="2.7.1.180"/>
    </reaction>
</comment>
<keyword evidence="8 11" id="KW-0460">Magnesium</keyword>
<gene>
    <name evidence="14" type="ORF">ENI96_12715</name>
</gene>
<dbReference type="InterPro" id="IPR003374">
    <property type="entry name" value="ApbE-like_sf"/>
</dbReference>
<dbReference type="AlphaFoldDB" id="A0A831RQD6"/>
<keyword evidence="13" id="KW-0472">Membrane</keyword>
<dbReference type="GO" id="GO:0016740">
    <property type="term" value="F:transferase activity"/>
    <property type="evidence" value="ECO:0007669"/>
    <property type="project" value="UniProtKB-UniRule"/>
</dbReference>
<evidence type="ECO:0000256" key="13">
    <source>
        <dbReference type="RuleBase" id="RU363002"/>
    </source>
</evidence>
<dbReference type="InterPro" id="IPR024932">
    <property type="entry name" value="ApbE"/>
</dbReference>
<evidence type="ECO:0000256" key="1">
    <source>
        <dbReference type="ARBA" id="ARBA00008282"/>
    </source>
</evidence>
<evidence type="ECO:0000256" key="5">
    <source>
        <dbReference type="ARBA" id="ARBA00022679"/>
    </source>
</evidence>
<comment type="similarity">
    <text evidence="1 11 13">Belongs to the ApbE family.</text>
</comment>
<comment type="function">
    <text evidence="13">Flavin transferase that catalyzes the transfer of the FMN moiety of FAD and its covalent binding to the hydroxyl group of a threonine residue in a target flavoprotein.</text>
</comment>
<dbReference type="Proteomes" id="UP000886251">
    <property type="component" value="Unassembled WGS sequence"/>
</dbReference>
<evidence type="ECO:0000256" key="7">
    <source>
        <dbReference type="ARBA" id="ARBA00022827"/>
    </source>
</evidence>
<evidence type="ECO:0000256" key="2">
    <source>
        <dbReference type="ARBA" id="ARBA00011955"/>
    </source>
</evidence>
<keyword evidence="13" id="KW-0997">Cell inner membrane</keyword>
<evidence type="ECO:0000256" key="8">
    <source>
        <dbReference type="ARBA" id="ARBA00022842"/>
    </source>
</evidence>
<dbReference type="Gene3D" id="3.10.520.10">
    <property type="entry name" value="ApbE-like domains"/>
    <property type="match status" value="1"/>
</dbReference>
<dbReference type="EC" id="2.7.1.180" evidence="2 11"/>
<organism evidence="14">
    <name type="scientific">Sedimenticola thiotaurini</name>
    <dbReference type="NCBI Taxonomy" id="1543721"/>
    <lineage>
        <taxon>Bacteria</taxon>
        <taxon>Pseudomonadati</taxon>
        <taxon>Pseudomonadota</taxon>
        <taxon>Gammaproteobacteria</taxon>
        <taxon>Chromatiales</taxon>
        <taxon>Sedimenticolaceae</taxon>
        <taxon>Sedimenticola</taxon>
    </lineage>
</organism>
<keyword evidence="6 11" id="KW-0479">Metal-binding</keyword>
<protein>
    <recommendedName>
        <fullName evidence="3 11">FAD:protein FMN transferase</fullName>
        <ecNumber evidence="2 11">2.7.1.180</ecNumber>
    </recommendedName>
    <alternativeName>
        <fullName evidence="9 11">Flavin transferase</fullName>
    </alternativeName>
</protein>
<evidence type="ECO:0000313" key="14">
    <source>
        <dbReference type="EMBL" id="HEB97275.1"/>
    </source>
</evidence>
<dbReference type="PANTHER" id="PTHR30040">
    <property type="entry name" value="THIAMINE BIOSYNTHESIS LIPOPROTEIN APBE"/>
    <property type="match status" value="1"/>
</dbReference>
<dbReference type="EMBL" id="DRKP01000159">
    <property type="protein sequence ID" value="HEB97275.1"/>
    <property type="molecule type" value="Genomic_DNA"/>
</dbReference>
<dbReference type="PIRSF" id="PIRSF006268">
    <property type="entry name" value="ApbE"/>
    <property type="match status" value="1"/>
</dbReference>
<proteinExistence type="inferred from homology"/>
<feature type="binding site" evidence="12">
    <location>
        <position position="297"/>
    </location>
    <ligand>
        <name>Mg(2+)</name>
        <dbReference type="ChEBI" id="CHEBI:18420"/>
    </ligand>
</feature>
<accession>A0A831RQD6</accession>
<feature type="binding site" evidence="12">
    <location>
        <position position="293"/>
    </location>
    <ligand>
        <name>Mg(2+)</name>
        <dbReference type="ChEBI" id="CHEBI:18420"/>
    </ligand>
</feature>
<dbReference type="GO" id="GO:0046872">
    <property type="term" value="F:metal ion binding"/>
    <property type="evidence" value="ECO:0007669"/>
    <property type="project" value="UniProtKB-UniRule"/>
</dbReference>
<dbReference type="GO" id="GO:0005886">
    <property type="term" value="C:plasma membrane"/>
    <property type="evidence" value="ECO:0007669"/>
    <property type="project" value="UniProtKB-SubCell"/>
</dbReference>
<evidence type="ECO:0000256" key="3">
    <source>
        <dbReference type="ARBA" id="ARBA00016337"/>
    </source>
</evidence>
<reference evidence="14" key="1">
    <citation type="journal article" date="2020" name="mSystems">
        <title>Genome- and Community-Level Interaction Insights into Carbon Utilization and Element Cycling Functions of Hydrothermarchaeota in Hydrothermal Sediment.</title>
        <authorList>
            <person name="Zhou Z."/>
            <person name="Liu Y."/>
            <person name="Xu W."/>
            <person name="Pan J."/>
            <person name="Luo Z.H."/>
            <person name="Li M."/>
        </authorList>
    </citation>
    <scope>NUCLEOTIDE SEQUENCE [LARGE SCALE GENOMIC DNA]</scope>
    <source>
        <strain evidence="14">HyVt-443</strain>
    </source>
</reference>
<dbReference type="PROSITE" id="PS51257">
    <property type="entry name" value="PROKAR_LIPOPROTEIN"/>
    <property type="match status" value="1"/>
</dbReference>
<keyword evidence="13" id="KW-1003">Cell membrane</keyword>
<name>A0A831RQD6_9GAMM</name>
<feature type="binding site" evidence="12">
    <location>
        <position position="182"/>
    </location>
    <ligand>
        <name>Mg(2+)</name>
        <dbReference type="ChEBI" id="CHEBI:18420"/>
    </ligand>
</feature>
<comment type="caution">
    <text evidence="14">The sequence shown here is derived from an EMBL/GenBank/DDBJ whole genome shotgun (WGS) entry which is preliminary data.</text>
</comment>
<dbReference type="SUPFAM" id="SSF143631">
    <property type="entry name" value="ApbE-like"/>
    <property type="match status" value="1"/>
</dbReference>
<keyword evidence="5 11" id="KW-0808">Transferase</keyword>
<comment type="cofactor">
    <cofactor evidence="12">
        <name>Mg(2+)</name>
        <dbReference type="ChEBI" id="CHEBI:18420"/>
    </cofactor>
    <cofactor evidence="12">
        <name>Mn(2+)</name>
        <dbReference type="ChEBI" id="CHEBI:29035"/>
    </cofactor>
    <text evidence="12">Magnesium. Can also use manganese.</text>
</comment>
<evidence type="ECO:0000256" key="12">
    <source>
        <dbReference type="PIRSR" id="PIRSR006268-2"/>
    </source>
</evidence>
<dbReference type="PANTHER" id="PTHR30040:SF2">
    <property type="entry name" value="FAD:PROTEIN FMN TRANSFERASE"/>
    <property type="match status" value="1"/>
</dbReference>
<keyword evidence="7 11" id="KW-0274">FAD</keyword>
<evidence type="ECO:0000256" key="6">
    <source>
        <dbReference type="ARBA" id="ARBA00022723"/>
    </source>
</evidence>
<evidence type="ECO:0000256" key="10">
    <source>
        <dbReference type="ARBA" id="ARBA00048540"/>
    </source>
</evidence>
<dbReference type="Pfam" id="PF02424">
    <property type="entry name" value="ApbE"/>
    <property type="match status" value="1"/>
</dbReference>
<evidence type="ECO:0000256" key="4">
    <source>
        <dbReference type="ARBA" id="ARBA00022630"/>
    </source>
</evidence>
<evidence type="ECO:0000256" key="11">
    <source>
        <dbReference type="PIRNR" id="PIRNR006268"/>
    </source>
</evidence>
<keyword evidence="4 11" id="KW-0285">Flavoprotein</keyword>
<keyword evidence="13" id="KW-0449">Lipoprotein</keyword>
<comment type="subcellular location">
    <subcellularLocation>
        <location evidence="13">Cell inner membrane</location>
        <topology evidence="13">Lipid-anchor</topology>
        <orientation evidence="13">Periplasmic side</orientation>
    </subcellularLocation>
</comment>
<sequence>MTPGERSRPGLLLRLSFLLPLLLLGGCHPDRGVHNARFLAFGTLVDLTIADVSREQAEAAVSAIEQDFQRMNRAWHAWNPGPLGRVNKLLETGGWFPAPPSILPLVQRGKALSAASDDLFNPAIGRLIEAWGFLRDDPENGRPPPPERIRELLQQNPRMEDIDIDGIRMRSRNPAVKLDFGAFAKGYGIDLAVAHLRELGIDNAILNAGGDLRAIGSRLGVPWRIAIRRPSGSGVLGVVEVEGDESVFTSGDYERKFEWEGRRYSHIIDPRSGWPARGTTSVTVIHDDSTTADAAATALFVAGPDHWYRLARRMGLRYVLLVDDSGTLHMNPAMQRRLQLVDDDRKIVLSPPLTDP</sequence>